<evidence type="ECO:0000313" key="3">
    <source>
        <dbReference type="EMBL" id="QJA94024.1"/>
    </source>
</evidence>
<dbReference type="EMBL" id="MT144004">
    <property type="protein sequence ID" value="QJA46153.1"/>
    <property type="molecule type" value="Genomic_DNA"/>
</dbReference>
<name>A0A6H1ZE13_9ZZZZ</name>
<organism evidence="2">
    <name type="scientific">viral metagenome</name>
    <dbReference type="NCBI Taxonomy" id="1070528"/>
    <lineage>
        <taxon>unclassified sequences</taxon>
        <taxon>metagenomes</taxon>
        <taxon>organismal metagenomes</taxon>
    </lineage>
</organism>
<protein>
    <submittedName>
        <fullName evidence="2">Uncharacterized protein</fullName>
    </submittedName>
</protein>
<feature type="compositionally biased region" description="Basic and acidic residues" evidence="1">
    <location>
        <begin position="63"/>
        <end position="78"/>
    </location>
</feature>
<reference evidence="2" key="1">
    <citation type="submission" date="2020-03" db="EMBL/GenBank/DDBJ databases">
        <title>The deep terrestrial virosphere.</title>
        <authorList>
            <person name="Holmfeldt K."/>
            <person name="Nilsson E."/>
            <person name="Simone D."/>
            <person name="Lopez-Fernandez M."/>
            <person name="Wu X."/>
            <person name="de Brujin I."/>
            <person name="Lundin D."/>
            <person name="Andersson A."/>
            <person name="Bertilsson S."/>
            <person name="Dopson M."/>
        </authorList>
    </citation>
    <scope>NUCLEOTIDE SEQUENCE</scope>
    <source>
        <strain evidence="3">MM415B04024</strain>
        <strain evidence="2">TM448A00336</strain>
        <strain evidence="4">TM448B00512</strain>
    </source>
</reference>
<dbReference type="EMBL" id="MT144628">
    <property type="protein sequence ID" value="QJH95746.1"/>
    <property type="molecule type" value="Genomic_DNA"/>
</dbReference>
<gene>
    <name evidence="3" type="ORF">MM415B04024_0004</name>
    <name evidence="2" type="ORF">TM448A00336_0002</name>
    <name evidence="4" type="ORF">TM448B00512_0013</name>
</gene>
<evidence type="ECO:0000256" key="1">
    <source>
        <dbReference type="SAM" id="MobiDB-lite"/>
    </source>
</evidence>
<feature type="region of interest" description="Disordered" evidence="1">
    <location>
        <begin position="63"/>
        <end position="84"/>
    </location>
</feature>
<dbReference type="AlphaFoldDB" id="A0A6H1ZE13"/>
<evidence type="ECO:0000313" key="2">
    <source>
        <dbReference type="EMBL" id="QJA46153.1"/>
    </source>
</evidence>
<sequence>MSWRVWATDVGADGDVVEGLATHTLFQSRWDALAWINRRVQSEGCVAPHYSIRADEAADAALENKADARREDRDERRKQSAGQG</sequence>
<evidence type="ECO:0000313" key="4">
    <source>
        <dbReference type="EMBL" id="QJH95746.1"/>
    </source>
</evidence>
<proteinExistence type="predicted"/>
<dbReference type="EMBL" id="MT143197">
    <property type="protein sequence ID" value="QJA94024.1"/>
    <property type="molecule type" value="Genomic_DNA"/>
</dbReference>
<accession>A0A6H1ZE13</accession>